<keyword evidence="8 11" id="KW-0663">Pyridoxal phosphate</keyword>
<evidence type="ECO:0000256" key="4">
    <source>
        <dbReference type="ARBA" id="ARBA00011738"/>
    </source>
</evidence>
<sequence length="351" mass="38698">MKNLIRKSVRAMSGYVPGEQPKIAGIVKLNTNENPYLPSPDVQDILSMVDVAVLSRYPDPVCIELRKAIAELHGCEIENVFVGNGSDEVLALCIRAFVERDGSVGYFDPSYSLYPVLADIEDVEKKPVPLDARFGWQMPDDYSAALFFLTNPNAPTSFGFGRAHVESFVKSFGGVVLIDEAYADFADENCMDLALENENVLVARTLSKAYSLAGIRLGYCVGNAELIGAMHKIKDSYNVNYLTQEIARVAILDQDTMKANVSAIVATRKMVAEKLAELGFQVGNSQTNFLWVKPLGIGAKSLFEALRKKNIIVRYFGNDERTKDYLRITVGTAPEMLKFLDATEAILNGVD</sequence>
<protein>
    <recommendedName>
        <fullName evidence="11">Histidinol-phosphate aminotransferase</fullName>
        <ecNumber evidence="11">2.6.1.9</ecNumber>
    </recommendedName>
    <alternativeName>
        <fullName evidence="11">Imidazole acetol-phosphate transaminase</fullName>
    </alternativeName>
</protein>
<comment type="cofactor">
    <cofactor evidence="1 11">
        <name>pyridoxal 5'-phosphate</name>
        <dbReference type="ChEBI" id="CHEBI:597326"/>
    </cofactor>
</comment>
<feature type="modified residue" description="N6-(pyridoxal phosphate)lysine" evidence="11">
    <location>
        <position position="208"/>
    </location>
</feature>
<comment type="similarity">
    <text evidence="3 11">Belongs to the class-II pyridoxal-phosphate-dependent aminotransferase family. Histidinol-phosphate aminotransferase subfamily.</text>
</comment>
<comment type="catalytic activity">
    <reaction evidence="10 11">
        <text>L-histidinol phosphate + 2-oxoglutarate = 3-(imidazol-4-yl)-2-oxopropyl phosphate + L-glutamate</text>
        <dbReference type="Rhea" id="RHEA:23744"/>
        <dbReference type="ChEBI" id="CHEBI:16810"/>
        <dbReference type="ChEBI" id="CHEBI:29985"/>
        <dbReference type="ChEBI" id="CHEBI:57766"/>
        <dbReference type="ChEBI" id="CHEBI:57980"/>
        <dbReference type="EC" id="2.6.1.9"/>
    </reaction>
</comment>
<dbReference type="Pfam" id="PF00155">
    <property type="entry name" value="Aminotran_1_2"/>
    <property type="match status" value="1"/>
</dbReference>
<dbReference type="RefSeq" id="WP_136080025.1">
    <property type="nucleotide sequence ID" value="NZ_CAAHFG010000001.1"/>
</dbReference>
<evidence type="ECO:0000256" key="11">
    <source>
        <dbReference type="HAMAP-Rule" id="MF_01023"/>
    </source>
</evidence>
<name>A0A6C2U3T5_PONDE</name>
<feature type="domain" description="Aminotransferase class I/classII large" evidence="12">
    <location>
        <begin position="26"/>
        <end position="340"/>
    </location>
</feature>
<proteinExistence type="inferred from homology"/>
<dbReference type="UniPathway" id="UPA00031">
    <property type="reaction ID" value="UER00012"/>
</dbReference>
<comment type="subunit">
    <text evidence="4 11">Homodimer.</text>
</comment>
<evidence type="ECO:0000256" key="1">
    <source>
        <dbReference type="ARBA" id="ARBA00001933"/>
    </source>
</evidence>
<organism evidence="13 14">
    <name type="scientific">Pontiella desulfatans</name>
    <dbReference type="NCBI Taxonomy" id="2750659"/>
    <lineage>
        <taxon>Bacteria</taxon>
        <taxon>Pseudomonadati</taxon>
        <taxon>Kiritimatiellota</taxon>
        <taxon>Kiritimatiellia</taxon>
        <taxon>Kiritimatiellales</taxon>
        <taxon>Pontiellaceae</taxon>
        <taxon>Pontiella</taxon>
    </lineage>
</organism>
<dbReference type="InterPro" id="IPR005861">
    <property type="entry name" value="HisP_aminotrans"/>
</dbReference>
<evidence type="ECO:0000256" key="2">
    <source>
        <dbReference type="ARBA" id="ARBA00005011"/>
    </source>
</evidence>
<dbReference type="SUPFAM" id="SSF53383">
    <property type="entry name" value="PLP-dependent transferases"/>
    <property type="match status" value="1"/>
</dbReference>
<dbReference type="Proteomes" id="UP000366872">
    <property type="component" value="Unassembled WGS sequence"/>
</dbReference>
<keyword evidence="9 11" id="KW-0368">Histidine biosynthesis</keyword>
<keyword evidence="14" id="KW-1185">Reference proteome</keyword>
<dbReference type="EMBL" id="CAAHFG010000001">
    <property type="protein sequence ID" value="VGO14553.1"/>
    <property type="molecule type" value="Genomic_DNA"/>
</dbReference>
<reference evidence="13 14" key="1">
    <citation type="submission" date="2019-04" db="EMBL/GenBank/DDBJ databases">
        <authorList>
            <person name="Van Vliet M D."/>
        </authorList>
    </citation>
    <scope>NUCLEOTIDE SEQUENCE [LARGE SCALE GENOMIC DNA]</scope>
    <source>
        <strain evidence="13 14">F1</strain>
    </source>
</reference>
<evidence type="ECO:0000256" key="5">
    <source>
        <dbReference type="ARBA" id="ARBA00022576"/>
    </source>
</evidence>
<dbReference type="GO" id="GO:0030170">
    <property type="term" value="F:pyridoxal phosphate binding"/>
    <property type="evidence" value="ECO:0007669"/>
    <property type="project" value="InterPro"/>
</dbReference>
<dbReference type="HAMAP" id="MF_01023">
    <property type="entry name" value="HisC_aminotrans_2"/>
    <property type="match status" value="1"/>
</dbReference>
<dbReference type="GO" id="GO:0000105">
    <property type="term" value="P:L-histidine biosynthetic process"/>
    <property type="evidence" value="ECO:0007669"/>
    <property type="project" value="UniProtKB-UniRule"/>
</dbReference>
<evidence type="ECO:0000256" key="8">
    <source>
        <dbReference type="ARBA" id="ARBA00022898"/>
    </source>
</evidence>
<evidence type="ECO:0000256" key="6">
    <source>
        <dbReference type="ARBA" id="ARBA00022605"/>
    </source>
</evidence>
<gene>
    <name evidence="11 13" type="primary">hisC</name>
    <name evidence="13" type="ORF">PDESU_03116</name>
</gene>
<dbReference type="Gene3D" id="3.40.640.10">
    <property type="entry name" value="Type I PLP-dependent aspartate aminotransferase-like (Major domain)"/>
    <property type="match status" value="1"/>
</dbReference>
<accession>A0A6C2U3T5</accession>
<evidence type="ECO:0000256" key="10">
    <source>
        <dbReference type="ARBA" id="ARBA00047481"/>
    </source>
</evidence>
<dbReference type="Gene3D" id="3.90.1150.10">
    <property type="entry name" value="Aspartate Aminotransferase, domain 1"/>
    <property type="match status" value="1"/>
</dbReference>
<dbReference type="AlphaFoldDB" id="A0A6C2U3T5"/>
<dbReference type="InterPro" id="IPR015424">
    <property type="entry name" value="PyrdxlP-dep_Trfase"/>
</dbReference>
<evidence type="ECO:0000313" key="14">
    <source>
        <dbReference type="Proteomes" id="UP000366872"/>
    </source>
</evidence>
<dbReference type="InterPro" id="IPR015421">
    <property type="entry name" value="PyrdxlP-dep_Trfase_major"/>
</dbReference>
<evidence type="ECO:0000259" key="12">
    <source>
        <dbReference type="Pfam" id="PF00155"/>
    </source>
</evidence>
<dbReference type="InterPro" id="IPR001917">
    <property type="entry name" value="Aminotrans_II_pyridoxalP_BS"/>
</dbReference>
<evidence type="ECO:0000256" key="7">
    <source>
        <dbReference type="ARBA" id="ARBA00022679"/>
    </source>
</evidence>
<comment type="pathway">
    <text evidence="2 11">Amino-acid biosynthesis; L-histidine biosynthesis; L-histidine from 5-phospho-alpha-D-ribose 1-diphosphate: step 7/9.</text>
</comment>
<dbReference type="PROSITE" id="PS00599">
    <property type="entry name" value="AA_TRANSFER_CLASS_2"/>
    <property type="match status" value="1"/>
</dbReference>
<dbReference type="PANTHER" id="PTHR42885">
    <property type="entry name" value="HISTIDINOL-PHOSPHATE AMINOTRANSFERASE-RELATED"/>
    <property type="match status" value="1"/>
</dbReference>
<keyword evidence="6 11" id="KW-0028">Amino-acid biosynthesis</keyword>
<dbReference type="CDD" id="cd00609">
    <property type="entry name" value="AAT_like"/>
    <property type="match status" value="1"/>
</dbReference>
<dbReference type="EC" id="2.6.1.9" evidence="11"/>
<evidence type="ECO:0000256" key="9">
    <source>
        <dbReference type="ARBA" id="ARBA00023102"/>
    </source>
</evidence>
<dbReference type="PANTHER" id="PTHR42885:SF2">
    <property type="entry name" value="HISTIDINOL-PHOSPHATE AMINOTRANSFERASE"/>
    <property type="match status" value="1"/>
</dbReference>
<dbReference type="NCBIfam" id="TIGR01141">
    <property type="entry name" value="hisC"/>
    <property type="match status" value="1"/>
</dbReference>
<evidence type="ECO:0000313" key="13">
    <source>
        <dbReference type="EMBL" id="VGO14553.1"/>
    </source>
</evidence>
<keyword evidence="5 11" id="KW-0032">Aminotransferase</keyword>
<dbReference type="InterPro" id="IPR004839">
    <property type="entry name" value="Aminotransferase_I/II_large"/>
</dbReference>
<evidence type="ECO:0000256" key="3">
    <source>
        <dbReference type="ARBA" id="ARBA00007970"/>
    </source>
</evidence>
<keyword evidence="7 11" id="KW-0808">Transferase</keyword>
<dbReference type="GO" id="GO:0004400">
    <property type="term" value="F:histidinol-phosphate transaminase activity"/>
    <property type="evidence" value="ECO:0007669"/>
    <property type="project" value="UniProtKB-UniRule"/>
</dbReference>
<dbReference type="InterPro" id="IPR015422">
    <property type="entry name" value="PyrdxlP-dep_Trfase_small"/>
</dbReference>